<feature type="non-terminal residue" evidence="1">
    <location>
        <position position="1"/>
    </location>
</feature>
<gene>
    <name evidence="1" type="ORF">S06H3_49426</name>
</gene>
<evidence type="ECO:0000313" key="1">
    <source>
        <dbReference type="EMBL" id="GAI35092.1"/>
    </source>
</evidence>
<accession>X1MTU7</accession>
<reference evidence="1" key="1">
    <citation type="journal article" date="2014" name="Front. Microbiol.">
        <title>High frequency of phylogenetically diverse reductive dehalogenase-homologous genes in deep subseafloor sedimentary metagenomes.</title>
        <authorList>
            <person name="Kawai M."/>
            <person name="Futagami T."/>
            <person name="Toyoda A."/>
            <person name="Takaki Y."/>
            <person name="Nishi S."/>
            <person name="Hori S."/>
            <person name="Arai W."/>
            <person name="Tsubouchi T."/>
            <person name="Morono Y."/>
            <person name="Uchiyama I."/>
            <person name="Ito T."/>
            <person name="Fujiyama A."/>
            <person name="Inagaki F."/>
            <person name="Takami H."/>
        </authorList>
    </citation>
    <scope>NUCLEOTIDE SEQUENCE</scope>
    <source>
        <strain evidence="1">Expedition CK06-06</strain>
    </source>
</reference>
<proteinExistence type="predicted"/>
<dbReference type="AlphaFoldDB" id="X1MTU7"/>
<dbReference type="EMBL" id="BARV01031209">
    <property type="protein sequence ID" value="GAI35092.1"/>
    <property type="molecule type" value="Genomic_DNA"/>
</dbReference>
<protein>
    <submittedName>
        <fullName evidence="1">Uncharacterized protein</fullName>
    </submittedName>
</protein>
<organism evidence="1">
    <name type="scientific">marine sediment metagenome</name>
    <dbReference type="NCBI Taxonomy" id="412755"/>
    <lineage>
        <taxon>unclassified sequences</taxon>
        <taxon>metagenomes</taxon>
        <taxon>ecological metagenomes</taxon>
    </lineage>
</organism>
<comment type="caution">
    <text evidence="1">The sequence shown here is derived from an EMBL/GenBank/DDBJ whole genome shotgun (WGS) entry which is preliminary data.</text>
</comment>
<name>X1MTU7_9ZZZZ</name>
<sequence>RRIIRRRGKTTFKNMFINNGFIIAYLPRTNLGAAF</sequence>